<dbReference type="PANTHER" id="PTHR15591:SF14">
    <property type="entry name" value="AP-4 COMPLEX ACCESSORY SUBUNIT RUSC2"/>
    <property type="match status" value="1"/>
</dbReference>
<feature type="compositionally biased region" description="Basic and acidic residues" evidence="1">
    <location>
        <begin position="180"/>
        <end position="189"/>
    </location>
</feature>
<feature type="region of interest" description="Disordered" evidence="1">
    <location>
        <begin position="77"/>
        <end position="102"/>
    </location>
</feature>
<protein>
    <submittedName>
        <fullName evidence="2">Uncharacterized protein</fullName>
    </submittedName>
</protein>
<gene>
    <name evidence="2" type="ORF">JRQ81_013052</name>
</gene>
<feature type="compositionally biased region" description="Low complexity" evidence="1">
    <location>
        <begin position="870"/>
        <end position="899"/>
    </location>
</feature>
<evidence type="ECO:0000256" key="1">
    <source>
        <dbReference type="SAM" id="MobiDB-lite"/>
    </source>
</evidence>
<dbReference type="EMBL" id="JAPFRF010000004">
    <property type="protein sequence ID" value="KAJ7335111.1"/>
    <property type="molecule type" value="Genomic_DNA"/>
</dbReference>
<evidence type="ECO:0000313" key="3">
    <source>
        <dbReference type="Proteomes" id="UP001142489"/>
    </source>
</evidence>
<comment type="caution">
    <text evidence="2">The sequence shown here is derived from an EMBL/GenBank/DDBJ whole genome shotgun (WGS) entry which is preliminary data.</text>
</comment>
<feature type="region of interest" description="Disordered" evidence="1">
    <location>
        <begin position="176"/>
        <end position="212"/>
    </location>
</feature>
<sequence>MDSPPKLTGETLVVRHIPLVHCQVPDRPCCSSAKRTNNSFCQADLAVARTNSQLERDLLQVDSLVYSNCLQQLVPDAGLAPPAESPEEPEGRLPGDPALPVTHKRRQNPFLLHERKEAALELYQEDPLEEQAFHLHSHSTPAFRLHEMALPPFRLHDDGAHPVVVKPWSAASRLDVAEGQEDKRARDPLASESMELDEYSCPPGDPGTFSFEQEWADDADDDLMAHPEEASGSRTCSCSSSEFRRCRCSSLSSQSEPLDQPMGDASDDSSCNSSDGVLVNFSALYRKMNGHGHPNLNSGHLSCGSSSGSHSEEATTGAFYLDLHSSPSPGDPKTSGQSQDPEGSGKACRCRRRHPSSPVLDANCNSYPSLCDPCASEGSDLTACFQSQARLVVATQNYYKLVTCDLSSQSSPSPAGSSITSCSEEPPKGSPVQPTEYYLFHQPGPPPRRRRATTPAAAAPGRRSPRGRRRRRRPSRDRCTSTSPLPPPSLAGGSAPAATTATWTAAPPAAWAPWSACSVARSSWAIAPARRRGGGPQVSPPAAAASGGSPPSPSWPRAARGTAPPRRSGPAGAPRWSSRPAPRRARRRAATPPGMTGQQHDTAAASRPCPRPPGRTTRRPRRRCCPTGPGEPRAAAPLPRGPGAWGRRRQPPCAERRPGQSGRRRRGRQGGALHQGPAPHHAAHPALRLPAPLPQQGRQGAPPAGTLGRRPPPPPASRTSTAAPPPPPRPPPPPLPRPTSLRRPSRRAGWGKGGRARPTGRPPWATEGARPGPSRRPPAPPRWAATRRCAAATGPSSSARSLPPPPLLLLLLLLRLAGAREPPAPEQVVPRLGQPPPARHRDLSGGHGRRHRRRRRRRHAPGPPAGSPAGGAPAALGQARPSGAARAGGRAARLPVRPGSPRAAPVEGGPRRRSPQPHASPAPQRALDETTATQLL</sequence>
<proteinExistence type="predicted"/>
<dbReference type="Proteomes" id="UP001142489">
    <property type="component" value="Unassembled WGS sequence"/>
</dbReference>
<feature type="region of interest" description="Disordered" evidence="1">
    <location>
        <begin position="529"/>
        <end position="804"/>
    </location>
</feature>
<feature type="compositionally biased region" description="Low complexity" evidence="1">
    <location>
        <begin position="782"/>
        <end position="801"/>
    </location>
</feature>
<feature type="compositionally biased region" description="Pro residues" evidence="1">
    <location>
        <begin position="723"/>
        <end position="737"/>
    </location>
</feature>
<dbReference type="AlphaFoldDB" id="A0A9Q0Y0D4"/>
<dbReference type="OrthoDB" id="9884296at2759"/>
<dbReference type="InterPro" id="IPR047343">
    <property type="entry name" value="RUSC1_2"/>
</dbReference>
<keyword evidence="3" id="KW-1185">Reference proteome</keyword>
<reference evidence="2" key="1">
    <citation type="journal article" date="2023" name="DNA Res.">
        <title>Chromosome-level genome assembly of Phrynocephalus forsythii using third-generation DNA sequencing and Hi-C analysis.</title>
        <authorList>
            <person name="Qi Y."/>
            <person name="Zhao W."/>
            <person name="Zhao Y."/>
            <person name="Niu C."/>
            <person name="Cao S."/>
            <person name="Zhang Y."/>
        </authorList>
    </citation>
    <scope>NUCLEOTIDE SEQUENCE</scope>
    <source>
        <tissue evidence="2">Muscle</tissue>
    </source>
</reference>
<name>A0A9Q0Y0D4_9SAUR</name>
<feature type="region of interest" description="Disordered" evidence="1">
    <location>
        <begin position="822"/>
        <end position="936"/>
    </location>
</feature>
<feature type="compositionally biased region" description="Basic residues" evidence="1">
    <location>
        <begin position="463"/>
        <end position="475"/>
    </location>
</feature>
<feature type="compositionally biased region" description="Low complexity" evidence="1">
    <location>
        <begin position="540"/>
        <end position="580"/>
    </location>
</feature>
<feature type="compositionally biased region" description="Low complexity" evidence="1">
    <location>
        <begin position="671"/>
        <end position="709"/>
    </location>
</feature>
<feature type="region of interest" description="Disordered" evidence="1">
    <location>
        <begin position="406"/>
        <end position="500"/>
    </location>
</feature>
<feature type="compositionally biased region" description="Low complexity" evidence="1">
    <location>
        <begin position="490"/>
        <end position="500"/>
    </location>
</feature>
<organism evidence="2 3">
    <name type="scientific">Phrynocephalus forsythii</name>
    <dbReference type="NCBI Taxonomy" id="171643"/>
    <lineage>
        <taxon>Eukaryota</taxon>
        <taxon>Metazoa</taxon>
        <taxon>Chordata</taxon>
        <taxon>Craniata</taxon>
        <taxon>Vertebrata</taxon>
        <taxon>Euteleostomi</taxon>
        <taxon>Lepidosauria</taxon>
        <taxon>Squamata</taxon>
        <taxon>Bifurcata</taxon>
        <taxon>Unidentata</taxon>
        <taxon>Episquamata</taxon>
        <taxon>Toxicofera</taxon>
        <taxon>Iguania</taxon>
        <taxon>Acrodonta</taxon>
        <taxon>Agamidae</taxon>
        <taxon>Agaminae</taxon>
        <taxon>Phrynocephalus</taxon>
    </lineage>
</organism>
<accession>A0A9Q0Y0D4</accession>
<feature type="compositionally biased region" description="Low complexity" evidence="1">
    <location>
        <begin position="407"/>
        <end position="423"/>
    </location>
</feature>
<feature type="compositionally biased region" description="Low complexity" evidence="1">
    <location>
        <begin position="453"/>
        <end position="462"/>
    </location>
</feature>
<dbReference type="GO" id="GO:0031410">
    <property type="term" value="C:cytoplasmic vesicle"/>
    <property type="evidence" value="ECO:0007669"/>
    <property type="project" value="TreeGrafter"/>
</dbReference>
<feature type="region of interest" description="Disordered" evidence="1">
    <location>
        <begin position="251"/>
        <end position="272"/>
    </location>
</feature>
<evidence type="ECO:0000313" key="2">
    <source>
        <dbReference type="EMBL" id="KAJ7335111.1"/>
    </source>
</evidence>
<feature type="compositionally biased region" description="Low complexity" evidence="1">
    <location>
        <begin position="625"/>
        <end position="642"/>
    </location>
</feature>
<feature type="region of interest" description="Disordered" evidence="1">
    <location>
        <begin position="321"/>
        <end position="353"/>
    </location>
</feature>
<feature type="compositionally biased region" description="Basic residues" evidence="1">
    <location>
        <begin position="847"/>
        <end position="860"/>
    </location>
</feature>
<dbReference type="PANTHER" id="PTHR15591">
    <property type="entry name" value="RUN AND SH3 DOMAIN CONTAINING"/>
    <property type="match status" value="1"/>
</dbReference>